<sequence>MEGYRIVFDREEMVLGWKESNCYDSILSKTLPPNKGNSSRPSPPPPPPTNGVGRLTSGLVTVLVATSSHHFAILSS</sequence>
<dbReference type="Proteomes" id="UP000030748">
    <property type="component" value="Unassembled WGS sequence"/>
</dbReference>
<evidence type="ECO:0000256" key="1">
    <source>
        <dbReference type="SAM" id="MobiDB-lite"/>
    </source>
</evidence>
<keyword evidence="3" id="KW-1185">Reference proteome</keyword>
<dbReference type="EMBL" id="KI630574">
    <property type="protein sequence ID" value="EYU37077.1"/>
    <property type="molecule type" value="Genomic_DNA"/>
</dbReference>
<reference evidence="2 3" key="1">
    <citation type="journal article" date="2013" name="Proc. Natl. Acad. Sci. U.S.A.">
        <title>Fine-scale variation in meiotic recombination in Mimulus inferred from population shotgun sequencing.</title>
        <authorList>
            <person name="Hellsten U."/>
            <person name="Wright K.M."/>
            <person name="Jenkins J."/>
            <person name="Shu S."/>
            <person name="Yuan Y."/>
            <person name="Wessler S.R."/>
            <person name="Schmutz J."/>
            <person name="Willis J.H."/>
            <person name="Rokhsar D.S."/>
        </authorList>
    </citation>
    <scope>NUCLEOTIDE SEQUENCE [LARGE SCALE GENOMIC DNA]</scope>
    <source>
        <strain evidence="3">cv. DUN x IM62</strain>
    </source>
</reference>
<dbReference type="STRING" id="4155.A0A022R9R2"/>
<evidence type="ECO:0000313" key="3">
    <source>
        <dbReference type="Proteomes" id="UP000030748"/>
    </source>
</evidence>
<feature type="region of interest" description="Disordered" evidence="1">
    <location>
        <begin position="28"/>
        <end position="54"/>
    </location>
</feature>
<gene>
    <name evidence="2" type="ORF">MIMGU_mgv1a017422mg</name>
</gene>
<name>A0A022R9R2_ERYGU</name>
<organism evidence="2 3">
    <name type="scientific">Erythranthe guttata</name>
    <name type="common">Yellow monkey flower</name>
    <name type="synonym">Mimulus guttatus</name>
    <dbReference type="NCBI Taxonomy" id="4155"/>
    <lineage>
        <taxon>Eukaryota</taxon>
        <taxon>Viridiplantae</taxon>
        <taxon>Streptophyta</taxon>
        <taxon>Embryophyta</taxon>
        <taxon>Tracheophyta</taxon>
        <taxon>Spermatophyta</taxon>
        <taxon>Magnoliopsida</taxon>
        <taxon>eudicotyledons</taxon>
        <taxon>Gunneridae</taxon>
        <taxon>Pentapetalae</taxon>
        <taxon>asterids</taxon>
        <taxon>lamiids</taxon>
        <taxon>Lamiales</taxon>
        <taxon>Phrymaceae</taxon>
        <taxon>Erythranthe</taxon>
    </lineage>
</organism>
<evidence type="ECO:0008006" key="4">
    <source>
        <dbReference type="Google" id="ProtNLM"/>
    </source>
</evidence>
<protein>
    <recommendedName>
        <fullName evidence="4">Peptidase A1 domain-containing protein</fullName>
    </recommendedName>
</protein>
<proteinExistence type="predicted"/>
<dbReference type="AlphaFoldDB" id="A0A022R9R2"/>
<evidence type="ECO:0000313" key="2">
    <source>
        <dbReference type="EMBL" id="EYU37077.1"/>
    </source>
</evidence>
<accession>A0A022R9R2</accession>